<accession>A0ACA9JTX5</accession>
<evidence type="ECO:0000313" key="1">
    <source>
        <dbReference type="EMBL" id="CAG8434622.1"/>
    </source>
</evidence>
<gene>
    <name evidence="1" type="ORF">SCALOS_LOCUS101</name>
</gene>
<reference evidence="1" key="1">
    <citation type="submission" date="2021-06" db="EMBL/GenBank/DDBJ databases">
        <authorList>
            <person name="Kallberg Y."/>
            <person name="Tangrot J."/>
            <person name="Rosling A."/>
        </authorList>
    </citation>
    <scope>NUCLEOTIDE SEQUENCE</scope>
    <source>
        <strain evidence="1">AU212A</strain>
    </source>
</reference>
<organism evidence="1 2">
    <name type="scientific">Scutellospora calospora</name>
    <dbReference type="NCBI Taxonomy" id="85575"/>
    <lineage>
        <taxon>Eukaryota</taxon>
        <taxon>Fungi</taxon>
        <taxon>Fungi incertae sedis</taxon>
        <taxon>Mucoromycota</taxon>
        <taxon>Glomeromycotina</taxon>
        <taxon>Glomeromycetes</taxon>
        <taxon>Diversisporales</taxon>
        <taxon>Gigasporaceae</taxon>
        <taxon>Scutellospora</taxon>
    </lineage>
</organism>
<comment type="caution">
    <text evidence="1">The sequence shown here is derived from an EMBL/GenBank/DDBJ whole genome shotgun (WGS) entry which is preliminary data.</text>
</comment>
<protein>
    <submittedName>
        <fullName evidence="1">6607_t:CDS:1</fullName>
    </submittedName>
</protein>
<proteinExistence type="predicted"/>
<dbReference type="EMBL" id="CAJVPM010000028">
    <property type="protein sequence ID" value="CAG8434622.1"/>
    <property type="molecule type" value="Genomic_DNA"/>
</dbReference>
<keyword evidence="2" id="KW-1185">Reference proteome</keyword>
<evidence type="ECO:0000313" key="2">
    <source>
        <dbReference type="Proteomes" id="UP000789860"/>
    </source>
</evidence>
<dbReference type="Proteomes" id="UP000789860">
    <property type="component" value="Unassembled WGS sequence"/>
</dbReference>
<name>A0ACA9JTX5_9GLOM</name>
<sequence>MIDTDNTTTSTSTDWLEIMEQEYTNENILVQDNHVVDSARYNKESLTASLSLEEVQPVLEVVRSKNIVKNLEITTVKNVSLKEKHIAPEVLVIHETNTAQVADNENKDNEGFTEVRNNKKKKRKVNPSLKK</sequence>